<keyword evidence="2" id="KW-1185">Reference proteome</keyword>
<dbReference type="SUPFAM" id="SSF143990">
    <property type="entry name" value="YbiA-like"/>
    <property type="match status" value="1"/>
</dbReference>
<reference evidence="1" key="1">
    <citation type="submission" date="2023-03" db="EMBL/GenBank/DDBJ databases">
        <title>Massive genome expansion in bonnet fungi (Mycena s.s.) driven by repeated elements and novel gene families across ecological guilds.</title>
        <authorList>
            <consortium name="Lawrence Berkeley National Laboratory"/>
            <person name="Harder C.B."/>
            <person name="Miyauchi S."/>
            <person name="Viragh M."/>
            <person name="Kuo A."/>
            <person name="Thoen E."/>
            <person name="Andreopoulos B."/>
            <person name="Lu D."/>
            <person name="Skrede I."/>
            <person name="Drula E."/>
            <person name="Henrissat B."/>
            <person name="Morin E."/>
            <person name="Kohler A."/>
            <person name="Barry K."/>
            <person name="LaButti K."/>
            <person name="Morin E."/>
            <person name="Salamov A."/>
            <person name="Lipzen A."/>
            <person name="Mereny Z."/>
            <person name="Hegedus B."/>
            <person name="Baldrian P."/>
            <person name="Stursova M."/>
            <person name="Weitz H."/>
            <person name="Taylor A."/>
            <person name="Grigoriev I.V."/>
            <person name="Nagy L.G."/>
            <person name="Martin F."/>
            <person name="Kauserud H."/>
        </authorList>
    </citation>
    <scope>NUCLEOTIDE SEQUENCE</scope>
    <source>
        <strain evidence="1">CBHHK067</strain>
    </source>
</reference>
<name>A0AAD7CW46_MYCRO</name>
<dbReference type="EMBL" id="JARKIE010000218">
    <property type="protein sequence ID" value="KAJ7664920.1"/>
    <property type="molecule type" value="Genomic_DNA"/>
</dbReference>
<dbReference type="Proteomes" id="UP001221757">
    <property type="component" value="Unassembled WGS sequence"/>
</dbReference>
<dbReference type="AlphaFoldDB" id="A0AAD7CW46"/>
<gene>
    <name evidence="1" type="ORF">B0H17DRAFT_1211069</name>
</gene>
<comment type="caution">
    <text evidence="1">The sequence shown here is derived from an EMBL/GenBank/DDBJ whole genome shotgun (WGS) entry which is preliminary data.</text>
</comment>
<evidence type="ECO:0000313" key="1">
    <source>
        <dbReference type="EMBL" id="KAJ7664920.1"/>
    </source>
</evidence>
<sequence length="83" mass="9515">MQFLEHHPHIAKSIRQTKKPRDAWAAAARYKAQVRSDWPNMDTVLWQELTQFAQLKQEPLATGDAQLVEVFSDLFGYSLLTGS</sequence>
<protein>
    <submittedName>
        <fullName evidence="1">Uncharacterized protein</fullName>
    </submittedName>
</protein>
<organism evidence="1 2">
    <name type="scientific">Mycena rosella</name>
    <name type="common">Pink bonnet</name>
    <name type="synonym">Agaricus rosellus</name>
    <dbReference type="NCBI Taxonomy" id="1033263"/>
    <lineage>
        <taxon>Eukaryota</taxon>
        <taxon>Fungi</taxon>
        <taxon>Dikarya</taxon>
        <taxon>Basidiomycota</taxon>
        <taxon>Agaricomycotina</taxon>
        <taxon>Agaricomycetes</taxon>
        <taxon>Agaricomycetidae</taxon>
        <taxon>Agaricales</taxon>
        <taxon>Marasmiineae</taxon>
        <taxon>Mycenaceae</taxon>
        <taxon>Mycena</taxon>
    </lineage>
</organism>
<accession>A0AAD7CW46</accession>
<dbReference type="Gene3D" id="1.10.357.40">
    <property type="entry name" value="YbiA-like"/>
    <property type="match status" value="1"/>
</dbReference>
<evidence type="ECO:0000313" key="2">
    <source>
        <dbReference type="Proteomes" id="UP001221757"/>
    </source>
</evidence>
<dbReference type="InterPro" id="IPR037238">
    <property type="entry name" value="YbiA-like_sf"/>
</dbReference>
<proteinExistence type="predicted"/>